<evidence type="ECO:0000313" key="3">
    <source>
        <dbReference type="Proteomes" id="UP000510886"/>
    </source>
</evidence>
<proteinExistence type="predicted"/>
<sequence length="138" mass="14890">MGAPAPQASDAVEVTNLPEGVTVTSLDWKETPVTKPDMKGEESVAVPATVHIEFSDGFSRDVAVNINVTSQSAKYTPETQDKIYNLKDTVKPQDFITNINDLPQGTTFEWNGNDGVIDTITTGSKTGGSIGNLSRWFQ</sequence>
<dbReference type="KEGG" id="lsw:GTO87_02125"/>
<organism evidence="2 3">
    <name type="scientific">Ligilactobacillus saerimneri</name>
    <dbReference type="NCBI Taxonomy" id="228229"/>
    <lineage>
        <taxon>Bacteria</taxon>
        <taxon>Bacillati</taxon>
        <taxon>Bacillota</taxon>
        <taxon>Bacilli</taxon>
        <taxon>Lactobacillales</taxon>
        <taxon>Lactobacillaceae</taxon>
        <taxon>Ligilactobacillus</taxon>
    </lineage>
</organism>
<gene>
    <name evidence="2" type="ORF">GTO87_02125</name>
</gene>
<feature type="domain" description="Rib" evidence="1">
    <location>
        <begin position="6"/>
        <end position="69"/>
    </location>
</feature>
<reference evidence="2 3" key="1">
    <citation type="submission" date="2020-01" db="EMBL/GenBank/DDBJ databases">
        <title>Complete and circular genome sequences of six lactobacillus isolates from horses.</title>
        <authorList>
            <person name="Hassan H.M."/>
        </authorList>
    </citation>
    <scope>NUCLEOTIDE SEQUENCE [LARGE SCALE GENOMIC DNA]</scope>
    <source>
        <strain evidence="2 3">1A</strain>
    </source>
</reference>
<feature type="domain" description="Rib" evidence="1">
    <location>
        <begin position="72"/>
        <end position="127"/>
    </location>
</feature>
<dbReference type="Proteomes" id="UP000510886">
    <property type="component" value="Chromosome"/>
</dbReference>
<protein>
    <recommendedName>
        <fullName evidence="1">Rib domain-containing protein</fullName>
    </recommendedName>
</protein>
<dbReference type="InterPro" id="IPR059115">
    <property type="entry name" value="Rib"/>
</dbReference>
<dbReference type="AlphaFoldDB" id="A0A7H9EIR8"/>
<dbReference type="Pfam" id="PF08428">
    <property type="entry name" value="Rib"/>
    <property type="match status" value="2"/>
</dbReference>
<name>A0A7H9EIR8_9LACO</name>
<accession>A0A7H9EIR8</accession>
<dbReference type="EMBL" id="CP047418">
    <property type="protein sequence ID" value="QLL77521.1"/>
    <property type="molecule type" value="Genomic_DNA"/>
</dbReference>
<evidence type="ECO:0000313" key="2">
    <source>
        <dbReference type="EMBL" id="QLL77521.1"/>
    </source>
</evidence>
<evidence type="ECO:0000259" key="1">
    <source>
        <dbReference type="Pfam" id="PF08428"/>
    </source>
</evidence>
<dbReference type="RefSeq" id="WP_180849355.1">
    <property type="nucleotide sequence ID" value="NZ_CP047418.1"/>
</dbReference>